<comment type="caution">
    <text evidence="2">The sequence shown here is derived from an EMBL/GenBank/DDBJ whole genome shotgun (WGS) entry which is preliminary data.</text>
</comment>
<feature type="region of interest" description="Disordered" evidence="1">
    <location>
        <begin position="59"/>
        <end position="94"/>
    </location>
</feature>
<evidence type="ECO:0000313" key="2">
    <source>
        <dbReference type="EMBL" id="GES06757.1"/>
    </source>
</evidence>
<evidence type="ECO:0000256" key="1">
    <source>
        <dbReference type="SAM" id="MobiDB-lite"/>
    </source>
</evidence>
<dbReference type="AlphaFoldDB" id="A0A5M3WCH4"/>
<dbReference type="Proteomes" id="UP000331127">
    <property type="component" value="Unassembled WGS sequence"/>
</dbReference>
<protein>
    <submittedName>
        <fullName evidence="2">Uncharacterized protein</fullName>
    </submittedName>
</protein>
<name>A0A5M3WCH4_9ACTN</name>
<dbReference type="EMBL" id="BLAE01000004">
    <property type="protein sequence ID" value="GES06757.1"/>
    <property type="molecule type" value="Genomic_DNA"/>
</dbReference>
<proteinExistence type="predicted"/>
<accession>A0A5M3WCH4</accession>
<sequence>MFASTPAWATSDPGRESNQCATDVITPFTQTSAALALPPITGAPGHASRLWPVASWAQPVSGTRPVWPDAGSADIRDPQQSGHRAPGSRSPPTL</sequence>
<gene>
    <name evidence="2" type="ORF">Amac_003520</name>
</gene>
<keyword evidence="3" id="KW-1185">Reference proteome</keyword>
<evidence type="ECO:0000313" key="3">
    <source>
        <dbReference type="Proteomes" id="UP000331127"/>
    </source>
</evidence>
<organism evidence="2 3">
    <name type="scientific">Acrocarpospora macrocephala</name>
    <dbReference type="NCBI Taxonomy" id="150177"/>
    <lineage>
        <taxon>Bacteria</taxon>
        <taxon>Bacillati</taxon>
        <taxon>Actinomycetota</taxon>
        <taxon>Actinomycetes</taxon>
        <taxon>Streptosporangiales</taxon>
        <taxon>Streptosporangiaceae</taxon>
        <taxon>Acrocarpospora</taxon>
    </lineage>
</organism>
<reference evidence="2 3" key="1">
    <citation type="submission" date="2019-10" db="EMBL/GenBank/DDBJ databases">
        <title>Whole genome shotgun sequence of Acrocarpospora macrocephala NBRC 16266.</title>
        <authorList>
            <person name="Ichikawa N."/>
            <person name="Kimura A."/>
            <person name="Kitahashi Y."/>
            <person name="Komaki H."/>
            <person name="Oguchi A."/>
        </authorList>
    </citation>
    <scope>NUCLEOTIDE SEQUENCE [LARGE SCALE GENOMIC DNA]</scope>
    <source>
        <strain evidence="2 3">NBRC 16266</strain>
    </source>
</reference>